<dbReference type="FunFam" id="1.10.510.10:FF:000131">
    <property type="entry name" value="cyclin-dependent kinase 14 isoform X1"/>
    <property type="match status" value="1"/>
</dbReference>
<feature type="domain" description="Protein kinase" evidence="10">
    <location>
        <begin position="103"/>
        <end position="387"/>
    </location>
</feature>
<evidence type="ECO:0000259" key="10">
    <source>
        <dbReference type="PROSITE" id="PS50011"/>
    </source>
</evidence>
<dbReference type="Gene3D" id="1.10.510.10">
    <property type="entry name" value="Transferase(Phosphotransferase) domain 1"/>
    <property type="match status" value="1"/>
</dbReference>
<dbReference type="EC" id="2.7.11.22" evidence="2"/>
<dbReference type="AlphaFoldDB" id="A0A4D9F2L3"/>
<dbReference type="FunFam" id="3.30.200.20:FF:000124">
    <property type="entry name" value="Cyclin-dependent kinase 4"/>
    <property type="match status" value="1"/>
</dbReference>
<evidence type="ECO:0000256" key="3">
    <source>
        <dbReference type="ARBA" id="ARBA00022527"/>
    </source>
</evidence>
<dbReference type="PROSITE" id="PS00108">
    <property type="entry name" value="PROTEIN_KINASE_ST"/>
    <property type="match status" value="1"/>
</dbReference>
<keyword evidence="12" id="KW-1185">Reference proteome</keyword>
<comment type="caution">
    <text evidence="11">The sequence shown here is derived from an EMBL/GenBank/DDBJ whole genome shotgun (WGS) entry which is preliminary data.</text>
</comment>
<keyword evidence="4" id="KW-0808">Transferase</keyword>
<dbReference type="Gene3D" id="3.30.200.20">
    <property type="entry name" value="Phosphorylase Kinase, domain 1"/>
    <property type="match status" value="1"/>
</dbReference>
<dbReference type="OrthoDB" id="1732493at2759"/>
<dbReference type="GO" id="GO:0005634">
    <property type="term" value="C:nucleus"/>
    <property type="evidence" value="ECO:0007669"/>
    <property type="project" value="TreeGrafter"/>
</dbReference>
<dbReference type="InterPro" id="IPR050108">
    <property type="entry name" value="CDK"/>
</dbReference>
<dbReference type="EMBL" id="QXTE01000015">
    <property type="protein sequence ID" value="TFK13548.1"/>
    <property type="molecule type" value="Genomic_DNA"/>
</dbReference>
<dbReference type="SUPFAM" id="SSF56112">
    <property type="entry name" value="Protein kinase-like (PK-like)"/>
    <property type="match status" value="1"/>
</dbReference>
<comment type="similarity">
    <text evidence="1">Belongs to the protein kinase superfamily. CMGC Ser/Thr protein kinase family. CDC2/CDKX subfamily.</text>
</comment>
<evidence type="ECO:0000256" key="8">
    <source>
        <dbReference type="ARBA" id="ARBA00047811"/>
    </source>
</evidence>
<evidence type="ECO:0000256" key="7">
    <source>
        <dbReference type="ARBA" id="ARBA00022840"/>
    </source>
</evidence>
<evidence type="ECO:0000313" key="11">
    <source>
        <dbReference type="EMBL" id="TFK13548.1"/>
    </source>
</evidence>
<keyword evidence="7" id="KW-0067">ATP-binding</keyword>
<evidence type="ECO:0000256" key="6">
    <source>
        <dbReference type="ARBA" id="ARBA00022777"/>
    </source>
</evidence>
<sequence>MGEALCVNALKPGSCCCCSERKGSQRSQSTQSVEVESMMELPDLNRVPHPMDSLQSQWFQTLQLQKSGRKRPRSNSDPSQETDFVKRFQWQRQGLPFGTASSYLNLEKLCEGSYSTVYKGISRINGQLVALKVISLETEEGVPFTAIREASLLKSLKHANIVLLHDIIQTKDTLTFVFEYMHTDLAQYMAQHPGGLHAHNVMLFMFQLLRGLAYIHQQHILHRDLKPQNLLISCLGELKLADFGLARAKSIPSQTYSSEVVTLWYRPPDVLLGATDYSSDLDIWSAGCILVEMLQGQPMFPAVTGTLEQLEKIWAVLGVPAEDTWPGLSKLPNYKPERVVSSRPQRLQMICARLGRVPGAEDLASKMLKAFPRERVSAQDALVHNFFSALPSRLYQLCDEQSLFTVPGVRLQPEICDLFAPYQKGHRQASSSKFW</sequence>
<keyword evidence="5" id="KW-0547">Nucleotide-binding</keyword>
<dbReference type="GO" id="GO:0030332">
    <property type="term" value="F:cyclin binding"/>
    <property type="evidence" value="ECO:0007669"/>
    <property type="project" value="TreeGrafter"/>
</dbReference>
<evidence type="ECO:0000256" key="9">
    <source>
        <dbReference type="ARBA" id="ARBA00048367"/>
    </source>
</evidence>
<dbReference type="PANTHER" id="PTHR24056">
    <property type="entry name" value="CELL DIVISION PROTEIN KINASE"/>
    <property type="match status" value="1"/>
</dbReference>
<dbReference type="SMART" id="SM00220">
    <property type="entry name" value="S_TKc"/>
    <property type="match status" value="1"/>
</dbReference>
<evidence type="ECO:0000256" key="2">
    <source>
        <dbReference type="ARBA" id="ARBA00012425"/>
    </source>
</evidence>
<dbReference type="GO" id="GO:0004693">
    <property type="term" value="F:cyclin-dependent protein serine/threonine kinase activity"/>
    <property type="evidence" value="ECO:0007669"/>
    <property type="project" value="UniProtKB-EC"/>
</dbReference>
<dbReference type="GO" id="GO:0005829">
    <property type="term" value="C:cytosol"/>
    <property type="evidence" value="ECO:0007669"/>
    <property type="project" value="TreeGrafter"/>
</dbReference>
<evidence type="ECO:0000256" key="1">
    <source>
        <dbReference type="ARBA" id="ARBA00006485"/>
    </source>
</evidence>
<evidence type="ECO:0000256" key="4">
    <source>
        <dbReference type="ARBA" id="ARBA00022679"/>
    </source>
</evidence>
<accession>A0A4D9F2L3</accession>
<gene>
    <name evidence="11" type="ORF">DR999_PMT03034</name>
</gene>
<protein>
    <recommendedName>
        <fullName evidence="2">cyclin-dependent kinase</fullName>
        <ecNumber evidence="2">2.7.11.22</ecNumber>
    </recommendedName>
</protein>
<reference evidence="11 12" key="2">
    <citation type="submission" date="2019-04" db="EMBL/GenBank/DDBJ databases">
        <title>The genome sequence of big-headed turtle.</title>
        <authorList>
            <person name="Gong S."/>
        </authorList>
    </citation>
    <scope>NUCLEOTIDE SEQUENCE [LARGE SCALE GENOMIC DNA]</scope>
    <source>
        <strain evidence="11">DO16091913</strain>
        <tissue evidence="11">Muscle</tissue>
    </source>
</reference>
<name>A0A4D9F2L3_9SAUR</name>
<keyword evidence="3" id="KW-0723">Serine/threonine-protein kinase</keyword>
<dbReference type="InterPro" id="IPR000719">
    <property type="entry name" value="Prot_kinase_dom"/>
</dbReference>
<dbReference type="Proteomes" id="UP000297703">
    <property type="component" value="Unassembled WGS sequence"/>
</dbReference>
<proteinExistence type="inferred from homology"/>
<comment type="catalytic activity">
    <reaction evidence="9">
        <text>L-seryl-[protein] + ATP = O-phospho-L-seryl-[protein] + ADP + H(+)</text>
        <dbReference type="Rhea" id="RHEA:17989"/>
        <dbReference type="Rhea" id="RHEA-COMP:9863"/>
        <dbReference type="Rhea" id="RHEA-COMP:11604"/>
        <dbReference type="ChEBI" id="CHEBI:15378"/>
        <dbReference type="ChEBI" id="CHEBI:29999"/>
        <dbReference type="ChEBI" id="CHEBI:30616"/>
        <dbReference type="ChEBI" id="CHEBI:83421"/>
        <dbReference type="ChEBI" id="CHEBI:456216"/>
        <dbReference type="EC" id="2.7.11.22"/>
    </reaction>
</comment>
<evidence type="ECO:0000256" key="5">
    <source>
        <dbReference type="ARBA" id="ARBA00022741"/>
    </source>
</evidence>
<comment type="catalytic activity">
    <reaction evidence="8">
        <text>L-threonyl-[protein] + ATP = O-phospho-L-threonyl-[protein] + ADP + H(+)</text>
        <dbReference type="Rhea" id="RHEA:46608"/>
        <dbReference type="Rhea" id="RHEA-COMP:11060"/>
        <dbReference type="Rhea" id="RHEA-COMP:11605"/>
        <dbReference type="ChEBI" id="CHEBI:15378"/>
        <dbReference type="ChEBI" id="CHEBI:30013"/>
        <dbReference type="ChEBI" id="CHEBI:30616"/>
        <dbReference type="ChEBI" id="CHEBI:61977"/>
        <dbReference type="ChEBI" id="CHEBI:456216"/>
        <dbReference type="EC" id="2.7.11.22"/>
    </reaction>
</comment>
<reference evidence="11 12" key="1">
    <citation type="submission" date="2019-04" db="EMBL/GenBank/DDBJ databases">
        <title>Draft genome of the big-headed turtle Platysternon megacephalum.</title>
        <authorList>
            <person name="Gong S."/>
        </authorList>
    </citation>
    <scope>NUCLEOTIDE SEQUENCE [LARGE SCALE GENOMIC DNA]</scope>
    <source>
        <strain evidence="11">DO16091913</strain>
        <tissue evidence="11">Muscle</tissue>
    </source>
</reference>
<dbReference type="PANTHER" id="PTHR24056:SF159">
    <property type="entry name" value="CYCLIN-DEPENDENT KINASE 15"/>
    <property type="match status" value="1"/>
</dbReference>
<dbReference type="InterPro" id="IPR011009">
    <property type="entry name" value="Kinase-like_dom_sf"/>
</dbReference>
<dbReference type="STRING" id="55544.A0A4D9F2L3"/>
<evidence type="ECO:0000313" key="12">
    <source>
        <dbReference type="Proteomes" id="UP000297703"/>
    </source>
</evidence>
<dbReference type="PROSITE" id="PS50011">
    <property type="entry name" value="PROTEIN_KINASE_DOM"/>
    <property type="match status" value="1"/>
</dbReference>
<dbReference type="GO" id="GO:0005524">
    <property type="term" value="F:ATP binding"/>
    <property type="evidence" value="ECO:0007669"/>
    <property type="project" value="UniProtKB-KW"/>
</dbReference>
<dbReference type="Pfam" id="PF00069">
    <property type="entry name" value="Pkinase"/>
    <property type="match status" value="1"/>
</dbReference>
<dbReference type="InterPro" id="IPR008271">
    <property type="entry name" value="Ser/Thr_kinase_AS"/>
</dbReference>
<organism evidence="11 12">
    <name type="scientific">Platysternon megacephalum</name>
    <name type="common">big-headed turtle</name>
    <dbReference type="NCBI Taxonomy" id="55544"/>
    <lineage>
        <taxon>Eukaryota</taxon>
        <taxon>Metazoa</taxon>
        <taxon>Chordata</taxon>
        <taxon>Craniata</taxon>
        <taxon>Vertebrata</taxon>
        <taxon>Euteleostomi</taxon>
        <taxon>Archelosauria</taxon>
        <taxon>Testudinata</taxon>
        <taxon>Testudines</taxon>
        <taxon>Cryptodira</taxon>
        <taxon>Durocryptodira</taxon>
        <taxon>Testudinoidea</taxon>
        <taxon>Platysternidae</taxon>
        <taxon>Platysternon</taxon>
    </lineage>
</organism>
<keyword evidence="6 11" id="KW-0418">Kinase</keyword>